<evidence type="ECO:0000256" key="9">
    <source>
        <dbReference type="ARBA" id="ARBA00044969"/>
    </source>
</evidence>
<protein>
    <recommendedName>
        <fullName evidence="9">DNA 5'-3' helicase</fullName>
        <ecNumber evidence="9">5.6.2.3</ecNumber>
    </recommendedName>
</protein>
<keyword evidence="13" id="KW-1185">Reference proteome</keyword>
<dbReference type="EC" id="5.6.2.3" evidence="9"/>
<dbReference type="Gene3D" id="1.10.860.10">
    <property type="entry name" value="DNAb Helicase, Chain A"/>
    <property type="match status" value="1"/>
</dbReference>
<dbReference type="GO" id="GO:0005829">
    <property type="term" value="C:cytosol"/>
    <property type="evidence" value="ECO:0007669"/>
    <property type="project" value="TreeGrafter"/>
</dbReference>
<organism evidence="12 13">
    <name type="scientific">Paenibacillus etheri</name>
    <dbReference type="NCBI Taxonomy" id="1306852"/>
    <lineage>
        <taxon>Bacteria</taxon>
        <taxon>Bacillati</taxon>
        <taxon>Bacillota</taxon>
        <taxon>Bacilli</taxon>
        <taxon>Bacillales</taxon>
        <taxon>Paenibacillaceae</taxon>
        <taxon>Paenibacillus</taxon>
    </lineage>
</organism>
<keyword evidence="7" id="KW-0238">DNA-binding</keyword>
<dbReference type="GO" id="GO:0003677">
    <property type="term" value="F:DNA binding"/>
    <property type="evidence" value="ECO:0007669"/>
    <property type="project" value="UniProtKB-KW"/>
</dbReference>
<accession>A0A0W1B3U2</accession>
<comment type="catalytic activity">
    <reaction evidence="10">
        <text>ATP + H2O = ADP + phosphate + H(+)</text>
        <dbReference type="Rhea" id="RHEA:13065"/>
        <dbReference type="ChEBI" id="CHEBI:15377"/>
        <dbReference type="ChEBI" id="CHEBI:15378"/>
        <dbReference type="ChEBI" id="CHEBI:30616"/>
        <dbReference type="ChEBI" id="CHEBI:43474"/>
        <dbReference type="ChEBI" id="CHEBI:456216"/>
        <dbReference type="EC" id="5.6.2.3"/>
    </reaction>
</comment>
<dbReference type="AlphaFoldDB" id="A0A0W1B3U2"/>
<dbReference type="InterPro" id="IPR016136">
    <property type="entry name" value="DNA_helicase_N/primase_C"/>
</dbReference>
<keyword evidence="6" id="KW-0067">ATP-binding</keyword>
<evidence type="ECO:0000256" key="5">
    <source>
        <dbReference type="ARBA" id="ARBA00022806"/>
    </source>
</evidence>
<dbReference type="GO" id="GO:0006260">
    <property type="term" value="P:DNA replication"/>
    <property type="evidence" value="ECO:0007669"/>
    <property type="project" value="UniProtKB-KW"/>
</dbReference>
<comment type="similarity">
    <text evidence="1">Belongs to the helicase family. DnaB subfamily.</text>
</comment>
<dbReference type="InterPro" id="IPR036185">
    <property type="entry name" value="DNA_heli_DnaB-like_N_sf"/>
</dbReference>
<keyword evidence="5 12" id="KW-0347">Helicase</keyword>
<gene>
    <name evidence="12" type="ORF">UQ64_06555</name>
</gene>
<dbReference type="Pfam" id="PF00772">
    <property type="entry name" value="DnaB"/>
    <property type="match status" value="1"/>
</dbReference>
<dbReference type="SUPFAM" id="SSF48024">
    <property type="entry name" value="N-terminal domain of DnaB helicase"/>
    <property type="match status" value="1"/>
</dbReference>
<reference evidence="12 13" key="1">
    <citation type="journal article" date="2015" name="Int. Biodeterior. Biodegradation">
        <title>Physiological and genetic screening methods for the isolation of methyl tert-butyl ether-degrading bacteria for bioremediation purposes.</title>
        <authorList>
            <person name="Guisado I.M."/>
            <person name="Purswani J."/>
            <person name="Gonzalez Lopez J."/>
            <person name="Pozo C."/>
        </authorList>
    </citation>
    <scope>NUCLEOTIDE SEQUENCE [LARGE SCALE GENOMIC DNA]</scope>
    <source>
        <strain evidence="12 13">SH7</strain>
    </source>
</reference>
<dbReference type="GO" id="GO:0016787">
    <property type="term" value="F:hydrolase activity"/>
    <property type="evidence" value="ECO:0007669"/>
    <property type="project" value="UniProtKB-KW"/>
</dbReference>
<dbReference type="SUPFAM" id="SSF52540">
    <property type="entry name" value="P-loop containing nucleoside triphosphate hydrolases"/>
    <property type="match status" value="1"/>
</dbReference>
<dbReference type="InterPro" id="IPR007694">
    <property type="entry name" value="DNA_helicase_DnaB-like_C"/>
</dbReference>
<name>A0A0W1B3U2_9BACL</name>
<evidence type="ECO:0000259" key="11">
    <source>
        <dbReference type="PROSITE" id="PS51199"/>
    </source>
</evidence>
<evidence type="ECO:0000256" key="1">
    <source>
        <dbReference type="ARBA" id="ARBA00008428"/>
    </source>
</evidence>
<evidence type="ECO:0000256" key="2">
    <source>
        <dbReference type="ARBA" id="ARBA00022705"/>
    </source>
</evidence>
<dbReference type="PANTHER" id="PTHR30153">
    <property type="entry name" value="REPLICATIVE DNA HELICASE DNAB"/>
    <property type="match status" value="1"/>
</dbReference>
<evidence type="ECO:0000256" key="8">
    <source>
        <dbReference type="ARBA" id="ARBA00023235"/>
    </source>
</evidence>
<feature type="domain" description="SF4 helicase" evidence="11">
    <location>
        <begin position="167"/>
        <end position="424"/>
    </location>
</feature>
<evidence type="ECO:0000256" key="10">
    <source>
        <dbReference type="ARBA" id="ARBA00048954"/>
    </source>
</evidence>
<keyword evidence="2" id="KW-0235">DNA replication</keyword>
<keyword evidence="3" id="KW-0547">Nucleotide-binding</keyword>
<dbReference type="InterPro" id="IPR007693">
    <property type="entry name" value="DNA_helicase_DnaB-like_N"/>
</dbReference>
<dbReference type="Proteomes" id="UP000054709">
    <property type="component" value="Unassembled WGS sequence"/>
</dbReference>
<evidence type="ECO:0000313" key="13">
    <source>
        <dbReference type="Proteomes" id="UP000054709"/>
    </source>
</evidence>
<dbReference type="PANTHER" id="PTHR30153:SF2">
    <property type="entry name" value="REPLICATIVE DNA HELICASE"/>
    <property type="match status" value="1"/>
</dbReference>
<dbReference type="EMBL" id="LCZJ02000015">
    <property type="protein sequence ID" value="KTD88217.1"/>
    <property type="molecule type" value="Genomic_DNA"/>
</dbReference>
<sequence>MLNTELLEIEILGSFFLDPSLVSEVAMSIQPSVFTQPWHRNLIKMIQELHQQGKELSFTTFATVFGKHLERVGGFDYLTKLTHSAVTAGRIENNVRELIEADARRKAMALVEEYKDKFSDFSAGSFESILDEFEQRSLDIRPKALQQDTRMDDIIDWYEELVLKTQDPGRALGIMTGWDAIDRLTLGFQRTNLIVVGARTSIGKSAFANEIELRVTKRGFKVASFSLEMSKGQKYNRALSNLSGISMQAIRSGNLTPGHLEMISRHMDLVRRIHIDDSRGVTADYICSEMRRLKRQEGLDLVIVDYLQEVLEEAAANDNSGSGLHRVCQKLRKAAKDCDCVMVGLSQVKQEVDTRQNKRPFISDLSGSAAISAVADDIIMLYRDEYYNQDTPDPGIMEVNLAKQRNGPTGMVKLNFKKETQQIA</sequence>
<evidence type="ECO:0000256" key="3">
    <source>
        <dbReference type="ARBA" id="ARBA00022741"/>
    </source>
</evidence>
<evidence type="ECO:0000256" key="6">
    <source>
        <dbReference type="ARBA" id="ARBA00022840"/>
    </source>
</evidence>
<dbReference type="GO" id="GO:0043139">
    <property type="term" value="F:5'-3' DNA helicase activity"/>
    <property type="evidence" value="ECO:0007669"/>
    <property type="project" value="UniProtKB-EC"/>
</dbReference>
<dbReference type="InterPro" id="IPR027417">
    <property type="entry name" value="P-loop_NTPase"/>
</dbReference>
<proteinExistence type="inferred from homology"/>
<dbReference type="PROSITE" id="PS51199">
    <property type="entry name" value="SF4_HELICASE"/>
    <property type="match status" value="1"/>
</dbReference>
<comment type="caution">
    <text evidence="12">The sequence shown here is derived from an EMBL/GenBank/DDBJ whole genome shotgun (WGS) entry which is preliminary data.</text>
</comment>
<keyword evidence="4" id="KW-0378">Hydrolase</keyword>
<evidence type="ECO:0000256" key="7">
    <source>
        <dbReference type="ARBA" id="ARBA00023125"/>
    </source>
</evidence>
<dbReference type="GO" id="GO:0005524">
    <property type="term" value="F:ATP binding"/>
    <property type="evidence" value="ECO:0007669"/>
    <property type="project" value="UniProtKB-KW"/>
</dbReference>
<dbReference type="Pfam" id="PF03796">
    <property type="entry name" value="DnaB_C"/>
    <property type="match status" value="1"/>
</dbReference>
<dbReference type="Gene3D" id="3.40.50.300">
    <property type="entry name" value="P-loop containing nucleotide triphosphate hydrolases"/>
    <property type="match status" value="1"/>
</dbReference>
<keyword evidence="8" id="KW-0413">Isomerase</keyword>
<evidence type="ECO:0000256" key="4">
    <source>
        <dbReference type="ARBA" id="ARBA00022801"/>
    </source>
</evidence>
<evidence type="ECO:0000313" key="12">
    <source>
        <dbReference type="EMBL" id="KTD88217.1"/>
    </source>
</evidence>